<dbReference type="Proteomes" id="UP001199816">
    <property type="component" value="Unassembled WGS sequence"/>
</dbReference>
<evidence type="ECO:0000256" key="2">
    <source>
        <dbReference type="SAM" id="SignalP"/>
    </source>
</evidence>
<organism evidence="3 4">
    <name type="scientific">Niabella pedocola</name>
    <dbReference type="NCBI Taxonomy" id="1752077"/>
    <lineage>
        <taxon>Bacteria</taxon>
        <taxon>Pseudomonadati</taxon>
        <taxon>Bacteroidota</taxon>
        <taxon>Chitinophagia</taxon>
        <taxon>Chitinophagales</taxon>
        <taxon>Chitinophagaceae</taxon>
        <taxon>Niabella</taxon>
    </lineage>
</organism>
<comment type="caution">
    <text evidence="3">The sequence shown here is derived from an EMBL/GenBank/DDBJ whole genome shotgun (WGS) entry which is preliminary data.</text>
</comment>
<sequence length="132" mass="15152">MKKTILIAAIVSLFSVSATFAQDAPKKEKAERGMNDRRGGMNWDDPDLNLSKDQKDKLKALYEENGKQMKALREDNSLTDDQKREKGKALRTSQKEARDKILTKEQSEKLEAKMKERREKGRNNQGNNQAQQ</sequence>
<feature type="compositionally biased region" description="Basic and acidic residues" evidence="1">
    <location>
        <begin position="24"/>
        <end position="39"/>
    </location>
</feature>
<protein>
    <recommendedName>
        <fullName evidence="5">DUF4890 domain-containing protein</fullName>
    </recommendedName>
</protein>
<keyword evidence="4" id="KW-1185">Reference proteome</keyword>
<dbReference type="EMBL" id="JAJNEC010000005">
    <property type="protein sequence ID" value="MCD2424584.1"/>
    <property type="molecule type" value="Genomic_DNA"/>
</dbReference>
<evidence type="ECO:0000313" key="4">
    <source>
        <dbReference type="Proteomes" id="UP001199816"/>
    </source>
</evidence>
<feature type="signal peptide" evidence="2">
    <location>
        <begin position="1"/>
        <end position="21"/>
    </location>
</feature>
<evidence type="ECO:0000256" key="1">
    <source>
        <dbReference type="SAM" id="MobiDB-lite"/>
    </source>
</evidence>
<feature type="compositionally biased region" description="Low complexity" evidence="1">
    <location>
        <begin position="123"/>
        <end position="132"/>
    </location>
</feature>
<keyword evidence="2" id="KW-0732">Signal</keyword>
<dbReference type="RefSeq" id="WP_231006704.1">
    <property type="nucleotide sequence ID" value="NZ_JAJNEC010000005.1"/>
</dbReference>
<feature type="region of interest" description="Disordered" evidence="1">
    <location>
        <begin position="22"/>
        <end position="132"/>
    </location>
</feature>
<accession>A0ABS8PU28</accession>
<gene>
    <name evidence="3" type="ORF">LQ567_17520</name>
</gene>
<evidence type="ECO:0000313" key="3">
    <source>
        <dbReference type="EMBL" id="MCD2424584.1"/>
    </source>
</evidence>
<feature type="chain" id="PRO_5047292274" description="DUF4890 domain-containing protein" evidence="2">
    <location>
        <begin position="22"/>
        <end position="132"/>
    </location>
</feature>
<name>A0ABS8PU28_9BACT</name>
<evidence type="ECO:0008006" key="5">
    <source>
        <dbReference type="Google" id="ProtNLM"/>
    </source>
</evidence>
<reference evidence="3 4" key="1">
    <citation type="submission" date="2021-11" db="EMBL/GenBank/DDBJ databases">
        <title>Genomic of Niabella pedocola.</title>
        <authorList>
            <person name="Wu T."/>
        </authorList>
    </citation>
    <scope>NUCLEOTIDE SEQUENCE [LARGE SCALE GENOMIC DNA]</scope>
    <source>
        <strain evidence="3 4">JCM 31011</strain>
    </source>
</reference>
<feature type="compositionally biased region" description="Basic and acidic residues" evidence="1">
    <location>
        <begin position="50"/>
        <end position="122"/>
    </location>
</feature>
<proteinExistence type="predicted"/>